<keyword evidence="3 4" id="KW-0408">Iron</keyword>
<keyword evidence="7" id="KW-1185">Reference proteome</keyword>
<evidence type="ECO:0000256" key="4">
    <source>
        <dbReference type="PIRSR" id="PIRSR604294-1"/>
    </source>
</evidence>
<evidence type="ECO:0000313" key="7">
    <source>
        <dbReference type="Proteomes" id="UP000747110"/>
    </source>
</evidence>
<reference evidence="6" key="1">
    <citation type="journal article" date="2021" name="Proc. Natl. Acad. Sci. U.S.A.">
        <title>Three genomes in the algal genus Volvox reveal the fate of a haploid sex-determining region after a transition to homothallism.</title>
        <authorList>
            <person name="Yamamoto K."/>
            <person name="Hamaji T."/>
            <person name="Kawai-Toyooka H."/>
            <person name="Matsuzaki R."/>
            <person name="Takahashi F."/>
            <person name="Nishimura Y."/>
            <person name="Kawachi M."/>
            <person name="Noguchi H."/>
            <person name="Minakuchi Y."/>
            <person name="Umen J.G."/>
            <person name="Toyoda A."/>
            <person name="Nozaki H."/>
        </authorList>
    </citation>
    <scope>NUCLEOTIDE SEQUENCE</scope>
    <source>
        <strain evidence="6">NIES-3786</strain>
    </source>
</reference>
<name>A0A8J4D156_9CHLO</name>
<accession>A0A8J4D156</accession>
<dbReference type="PANTHER" id="PTHR10543">
    <property type="entry name" value="BETA-CAROTENE DIOXYGENASE"/>
    <property type="match status" value="1"/>
</dbReference>
<comment type="cofactor">
    <cofactor evidence="4">
        <name>Fe(2+)</name>
        <dbReference type="ChEBI" id="CHEBI:29033"/>
    </cofactor>
    <text evidence="4">Binds 1 Fe(2+) ion per subunit.</text>
</comment>
<feature type="region of interest" description="Disordered" evidence="5">
    <location>
        <begin position="236"/>
        <end position="257"/>
    </location>
</feature>
<evidence type="ECO:0000256" key="1">
    <source>
        <dbReference type="ARBA" id="ARBA00006787"/>
    </source>
</evidence>
<dbReference type="PANTHER" id="PTHR10543:SF138">
    <property type="entry name" value="CAROTENOID OXYGENASE"/>
    <property type="match status" value="1"/>
</dbReference>
<dbReference type="EMBL" id="BNCP01000051">
    <property type="protein sequence ID" value="GIL89612.1"/>
    <property type="molecule type" value="Genomic_DNA"/>
</dbReference>
<dbReference type="Pfam" id="PF03055">
    <property type="entry name" value="RPE65"/>
    <property type="match status" value="1"/>
</dbReference>
<dbReference type="GO" id="GO:0046872">
    <property type="term" value="F:metal ion binding"/>
    <property type="evidence" value="ECO:0007669"/>
    <property type="project" value="UniProtKB-KW"/>
</dbReference>
<dbReference type="GO" id="GO:0010436">
    <property type="term" value="F:carotenoid dioxygenase activity"/>
    <property type="evidence" value="ECO:0007669"/>
    <property type="project" value="TreeGrafter"/>
</dbReference>
<dbReference type="OrthoDB" id="1069523at2759"/>
<organism evidence="6 7">
    <name type="scientific">Volvox reticuliferus</name>
    <dbReference type="NCBI Taxonomy" id="1737510"/>
    <lineage>
        <taxon>Eukaryota</taxon>
        <taxon>Viridiplantae</taxon>
        <taxon>Chlorophyta</taxon>
        <taxon>core chlorophytes</taxon>
        <taxon>Chlorophyceae</taxon>
        <taxon>CS clade</taxon>
        <taxon>Chlamydomonadales</taxon>
        <taxon>Volvocaceae</taxon>
        <taxon>Volvox</taxon>
    </lineage>
</organism>
<keyword evidence="2 4" id="KW-0479">Metal-binding</keyword>
<dbReference type="InterPro" id="IPR004294">
    <property type="entry name" value="Carotenoid_Oase"/>
</dbReference>
<protein>
    <submittedName>
        <fullName evidence="6">Uncharacterized protein</fullName>
    </submittedName>
</protein>
<dbReference type="GO" id="GO:0016121">
    <property type="term" value="P:carotene catabolic process"/>
    <property type="evidence" value="ECO:0007669"/>
    <property type="project" value="TreeGrafter"/>
</dbReference>
<evidence type="ECO:0000256" key="5">
    <source>
        <dbReference type="SAM" id="MobiDB-lite"/>
    </source>
</evidence>
<comment type="similarity">
    <text evidence="1">Belongs to the carotenoid oxygenase family.</text>
</comment>
<gene>
    <name evidence="6" type="ORF">Vretifemale_17338</name>
</gene>
<dbReference type="Proteomes" id="UP000747110">
    <property type="component" value="Unassembled WGS sequence"/>
</dbReference>
<evidence type="ECO:0000256" key="2">
    <source>
        <dbReference type="ARBA" id="ARBA00022723"/>
    </source>
</evidence>
<sequence length="257" mass="26102">SLAPVGHGGSYLGGYSHLYAAASASDAAEGWAPPQVLVKLTLPPEYAVPATGAATAAAVATAAADIRNSSTASTDGLARWRGTGAEVWYPGDRVFVGPPVFIPRALSGTKGRIPGTGGGGGVDDSTIRTGAGTTIAAAVEVSGWGRRPVSASQLPSGGSLVEPAAVGPLDEEQEGWLLVMLHDAEAMTAELCVLDARDVTRGPVAVVHLQHHLPHAHGAHFTESYCGPGLAAPPGWRPRTAAAMPSKDPSGLERTNQ</sequence>
<proteinExistence type="inferred from homology"/>
<feature type="non-terminal residue" evidence="6">
    <location>
        <position position="1"/>
    </location>
</feature>
<evidence type="ECO:0000313" key="6">
    <source>
        <dbReference type="EMBL" id="GIL89612.1"/>
    </source>
</evidence>
<feature type="binding site" evidence="4">
    <location>
        <position position="217"/>
    </location>
    <ligand>
        <name>Fe cation</name>
        <dbReference type="ChEBI" id="CHEBI:24875"/>
        <note>catalytic</note>
    </ligand>
</feature>
<comment type="caution">
    <text evidence="6">The sequence shown here is derived from an EMBL/GenBank/DDBJ whole genome shotgun (WGS) entry which is preliminary data.</text>
</comment>
<dbReference type="AlphaFoldDB" id="A0A8J4D156"/>
<evidence type="ECO:0000256" key="3">
    <source>
        <dbReference type="ARBA" id="ARBA00023004"/>
    </source>
</evidence>